<proteinExistence type="predicted"/>
<protein>
    <submittedName>
        <fullName evidence="1">DUF177 domain-containing protein</fullName>
    </submittedName>
</protein>
<organism evidence="1 2">
    <name type="scientific">Anaeromassilibacillus senegalensis</name>
    <dbReference type="NCBI Taxonomy" id="1673717"/>
    <lineage>
        <taxon>Bacteria</taxon>
        <taxon>Bacillati</taxon>
        <taxon>Bacillota</taxon>
        <taxon>Clostridia</taxon>
        <taxon>Eubacteriales</taxon>
        <taxon>Acutalibacteraceae</taxon>
        <taxon>Anaeromassilibacillus</taxon>
    </lineage>
</organism>
<comment type="caution">
    <text evidence="1">The sequence shown here is derived from an EMBL/GenBank/DDBJ whole genome shotgun (WGS) entry which is preliminary data.</text>
</comment>
<dbReference type="EMBL" id="JAKNHQ010000002">
    <property type="protein sequence ID" value="MCG4609753.1"/>
    <property type="molecule type" value="Genomic_DNA"/>
</dbReference>
<keyword evidence="2" id="KW-1185">Reference proteome</keyword>
<gene>
    <name evidence="1" type="ORF">L0P57_02185</name>
</gene>
<dbReference type="PANTHER" id="PTHR34374">
    <property type="entry name" value="LARGE RIBOSOMAL RNA SUBUNIT ACCUMULATION PROTEIN YCED HOMOLOG 1, CHLOROPLASTIC"/>
    <property type="match status" value="1"/>
</dbReference>
<dbReference type="PANTHER" id="PTHR34374:SF1">
    <property type="entry name" value="LARGE RIBOSOMAL RNA SUBUNIT ACCUMULATION PROTEIN YCED HOMOLOG 1, CHLOROPLASTIC"/>
    <property type="match status" value="1"/>
</dbReference>
<evidence type="ECO:0000313" key="1">
    <source>
        <dbReference type="EMBL" id="MCG4609753.1"/>
    </source>
</evidence>
<name>A0ABS9MGY5_9FIRM</name>
<dbReference type="RefSeq" id="WP_087229203.1">
    <property type="nucleotide sequence ID" value="NZ_JAKNHQ010000002.1"/>
</dbReference>
<dbReference type="Proteomes" id="UP001298681">
    <property type="component" value="Unassembled WGS sequence"/>
</dbReference>
<dbReference type="Pfam" id="PF02620">
    <property type="entry name" value="YceD"/>
    <property type="match status" value="1"/>
</dbReference>
<reference evidence="1 2" key="1">
    <citation type="submission" date="2022-01" db="EMBL/GenBank/DDBJ databases">
        <title>Collection of gut derived symbiotic bacterial strains cultured from healthy donors.</title>
        <authorList>
            <person name="Lin H."/>
            <person name="Kohout C."/>
            <person name="Waligurski E."/>
            <person name="Pamer E.G."/>
        </authorList>
    </citation>
    <scope>NUCLEOTIDE SEQUENCE [LARGE SCALE GENOMIC DNA]</scope>
    <source>
        <strain evidence="1 2">DFI.7.58</strain>
    </source>
</reference>
<dbReference type="InterPro" id="IPR003772">
    <property type="entry name" value="YceD"/>
</dbReference>
<evidence type="ECO:0000313" key="2">
    <source>
        <dbReference type="Proteomes" id="UP001298681"/>
    </source>
</evidence>
<accession>A0ABS9MGY5</accession>
<sequence length="166" mass="18687">MLLELEDVFLQEGASRSFRSSMDLSSVDVNGVYPFVSPVEIAGSVENHAGLVQLHAQAAFRFSIPCDRCATQVERRYVYPFSHVLVLSLEKEEDSGEYIQVDDYKLDLDELIRTDILLELPTKFLCKEDCKGLCPTCGKNLNEGACNCQTHQIDPRLEVLKQLIDS</sequence>